<keyword evidence="5" id="KW-0547">Nucleotide-binding</keyword>
<evidence type="ECO:0000256" key="7">
    <source>
        <dbReference type="ARBA" id="ARBA00023136"/>
    </source>
</evidence>
<dbReference type="NCBIfam" id="TIGR01727">
    <property type="entry name" value="oligo_HPY"/>
    <property type="match status" value="1"/>
</dbReference>
<dbReference type="OrthoDB" id="3169708at2"/>
<dbReference type="PANTHER" id="PTHR43297">
    <property type="entry name" value="OLIGOPEPTIDE TRANSPORT ATP-BINDING PROTEIN APPD"/>
    <property type="match status" value="1"/>
</dbReference>
<dbReference type="InterPro" id="IPR027417">
    <property type="entry name" value="P-loop_NTPase"/>
</dbReference>
<dbReference type="EMBL" id="VCQV01000037">
    <property type="protein sequence ID" value="TWP33691.1"/>
    <property type="molecule type" value="Genomic_DNA"/>
</dbReference>
<dbReference type="GO" id="GO:0015833">
    <property type="term" value="P:peptide transport"/>
    <property type="evidence" value="ECO:0007669"/>
    <property type="project" value="InterPro"/>
</dbReference>
<dbReference type="InterPro" id="IPR050388">
    <property type="entry name" value="ABC_Ni/Peptide_Import"/>
</dbReference>
<dbReference type="InterPro" id="IPR003593">
    <property type="entry name" value="AAA+_ATPase"/>
</dbReference>
<dbReference type="GO" id="GO:0016887">
    <property type="term" value="F:ATP hydrolysis activity"/>
    <property type="evidence" value="ECO:0007669"/>
    <property type="project" value="InterPro"/>
</dbReference>
<name>A0A563DUQ3_9MICO</name>
<evidence type="ECO:0000256" key="2">
    <source>
        <dbReference type="ARBA" id="ARBA00005417"/>
    </source>
</evidence>
<dbReference type="PANTHER" id="PTHR43297:SF2">
    <property type="entry name" value="DIPEPTIDE TRANSPORT ATP-BINDING PROTEIN DPPD"/>
    <property type="match status" value="1"/>
</dbReference>
<dbReference type="InterPro" id="IPR013563">
    <property type="entry name" value="Oligopep_ABC_C"/>
</dbReference>
<proteinExistence type="inferred from homology"/>
<keyword evidence="7" id="KW-0472">Membrane</keyword>
<protein>
    <submittedName>
        <fullName evidence="9">ABC transporter ATP-binding protein</fullName>
    </submittedName>
</protein>
<dbReference type="SUPFAM" id="SSF52540">
    <property type="entry name" value="P-loop containing nucleoside triphosphate hydrolases"/>
    <property type="match status" value="2"/>
</dbReference>
<evidence type="ECO:0000256" key="5">
    <source>
        <dbReference type="ARBA" id="ARBA00022741"/>
    </source>
</evidence>
<dbReference type="PROSITE" id="PS00211">
    <property type="entry name" value="ABC_TRANSPORTER_1"/>
    <property type="match status" value="2"/>
</dbReference>
<feature type="domain" description="ABC transporter" evidence="8">
    <location>
        <begin position="29"/>
        <end position="276"/>
    </location>
</feature>
<dbReference type="NCBIfam" id="NF008453">
    <property type="entry name" value="PRK11308.1"/>
    <property type="match status" value="2"/>
</dbReference>
<keyword evidence="6 9" id="KW-0067">ATP-binding</keyword>
<dbReference type="CDD" id="cd03257">
    <property type="entry name" value="ABC_NikE_OppD_transporters"/>
    <property type="match status" value="2"/>
</dbReference>
<organism evidence="9 10">
    <name type="scientific">Leekyejoonella antrihumi</name>
    <dbReference type="NCBI Taxonomy" id="1660198"/>
    <lineage>
        <taxon>Bacteria</taxon>
        <taxon>Bacillati</taxon>
        <taxon>Actinomycetota</taxon>
        <taxon>Actinomycetes</taxon>
        <taxon>Micrococcales</taxon>
        <taxon>Dermacoccaceae</taxon>
        <taxon>Leekyejoonella</taxon>
    </lineage>
</organism>
<evidence type="ECO:0000313" key="9">
    <source>
        <dbReference type="EMBL" id="TWP33691.1"/>
    </source>
</evidence>
<evidence type="ECO:0000256" key="6">
    <source>
        <dbReference type="ARBA" id="ARBA00022840"/>
    </source>
</evidence>
<dbReference type="NCBIfam" id="NF007739">
    <property type="entry name" value="PRK10419.1"/>
    <property type="match status" value="2"/>
</dbReference>
<dbReference type="Pfam" id="PF00005">
    <property type="entry name" value="ABC_tran"/>
    <property type="match status" value="2"/>
</dbReference>
<dbReference type="PROSITE" id="PS50893">
    <property type="entry name" value="ABC_TRANSPORTER_2"/>
    <property type="match status" value="2"/>
</dbReference>
<evidence type="ECO:0000313" key="10">
    <source>
        <dbReference type="Proteomes" id="UP000320244"/>
    </source>
</evidence>
<evidence type="ECO:0000256" key="1">
    <source>
        <dbReference type="ARBA" id="ARBA00004202"/>
    </source>
</evidence>
<evidence type="ECO:0000256" key="4">
    <source>
        <dbReference type="ARBA" id="ARBA00022475"/>
    </source>
</evidence>
<dbReference type="Pfam" id="PF08352">
    <property type="entry name" value="oligo_HPY"/>
    <property type="match status" value="2"/>
</dbReference>
<evidence type="ECO:0000259" key="8">
    <source>
        <dbReference type="PROSITE" id="PS50893"/>
    </source>
</evidence>
<gene>
    <name evidence="9" type="ORF">FGL98_20410</name>
</gene>
<keyword evidence="3" id="KW-0813">Transport</keyword>
<comment type="subcellular location">
    <subcellularLocation>
        <location evidence="1">Cell membrane</location>
        <topology evidence="1">Peripheral membrane protein</topology>
    </subcellularLocation>
</comment>
<dbReference type="Gene3D" id="3.40.50.300">
    <property type="entry name" value="P-loop containing nucleotide triphosphate hydrolases"/>
    <property type="match status" value="2"/>
</dbReference>
<dbReference type="RefSeq" id="WP_146319937.1">
    <property type="nucleotide sequence ID" value="NZ_VCQV01000037.1"/>
</dbReference>
<dbReference type="InterPro" id="IPR003439">
    <property type="entry name" value="ABC_transporter-like_ATP-bd"/>
</dbReference>
<dbReference type="Proteomes" id="UP000320244">
    <property type="component" value="Unassembled WGS sequence"/>
</dbReference>
<dbReference type="AlphaFoldDB" id="A0A563DUQ3"/>
<reference evidence="9 10" key="2">
    <citation type="submission" date="2019-08" db="EMBL/GenBank/DDBJ databases">
        <title>Jejuicoccus antrihumi gen. nov., sp. nov., a new member of the family Dermacoccaceae isolated from a cave.</title>
        <authorList>
            <person name="Schumann P."/>
            <person name="Kim I.S."/>
        </authorList>
    </citation>
    <scope>NUCLEOTIDE SEQUENCE [LARGE SCALE GENOMIC DNA]</scope>
    <source>
        <strain evidence="9 10">C5-26</strain>
    </source>
</reference>
<accession>A0A563DUQ3</accession>
<sequence length="639" mass="68560">MNTEEGAARDLATHLHPDDAGDRSGAALLHVERLNVAVGPVRRARPLVRDVSFDVHRGQALGIVGESGSGKSLTARAVVGLLPAGLHASGSVTFDGHQLIDAERRTWRALRGSRVSLLLQDPFTMLNPLQTAGAHLAESLPRGGHHSRSRQRDEIARRLGEVGLAAEVAEQYPFQLSGGMRQRVALAVALARDPELLIADEPTTALDVTTQAEVLELLQSIRRSRGMSLILITHDLRVAFSVCDRVQVMYAGSVLEQSPTAALAADPAHPYSLGLLLADPPVTHYVAELTAIPGSVPQADTVADTCAFAARCSWAQPECAAARPPLAPVGPNRTSACLRLGEIHPELRAALSHLDQPAAPPPALTVGDPIAAITELRKTFHTSRLAGRARRTTALDGVSLQIGEGESVGLVGETGSGKTTIARALLGLITPDAGRIDLAGIDISNYRRLDRRQRRQARRIVQAVFQDPYTSLNPALSIGTTLREVLDLRGDVTDSRHETADLLGLVGLPASYAQRRPVALSGGERQRVAIARAIALRPRLLICDEPVAALDVSAQAQVLELLRDIHRRYNTSMLFITHDLSVVRQMADRIIVLYHGQVVETGDTATVLDSPNHPYTRRLINAIPSAQAPSGHAPDRSEP</sequence>
<dbReference type="InterPro" id="IPR017871">
    <property type="entry name" value="ABC_transporter-like_CS"/>
</dbReference>
<comment type="caution">
    <text evidence="9">The sequence shown here is derived from an EMBL/GenBank/DDBJ whole genome shotgun (WGS) entry which is preliminary data.</text>
</comment>
<keyword evidence="10" id="KW-1185">Reference proteome</keyword>
<dbReference type="SMART" id="SM00382">
    <property type="entry name" value="AAA"/>
    <property type="match status" value="2"/>
</dbReference>
<keyword evidence="4" id="KW-1003">Cell membrane</keyword>
<feature type="domain" description="ABC transporter" evidence="8">
    <location>
        <begin position="380"/>
        <end position="620"/>
    </location>
</feature>
<evidence type="ECO:0000256" key="3">
    <source>
        <dbReference type="ARBA" id="ARBA00022448"/>
    </source>
</evidence>
<dbReference type="GO" id="GO:0005886">
    <property type="term" value="C:plasma membrane"/>
    <property type="evidence" value="ECO:0007669"/>
    <property type="project" value="UniProtKB-SubCell"/>
</dbReference>
<reference evidence="9 10" key="1">
    <citation type="submission" date="2019-05" db="EMBL/GenBank/DDBJ databases">
        <authorList>
            <person name="Lee S.D."/>
        </authorList>
    </citation>
    <scope>NUCLEOTIDE SEQUENCE [LARGE SCALE GENOMIC DNA]</scope>
    <source>
        <strain evidence="9 10">C5-26</strain>
    </source>
</reference>
<comment type="similarity">
    <text evidence="2">Belongs to the ABC transporter superfamily.</text>
</comment>
<dbReference type="GO" id="GO:0005524">
    <property type="term" value="F:ATP binding"/>
    <property type="evidence" value="ECO:0007669"/>
    <property type="project" value="UniProtKB-KW"/>
</dbReference>